<feature type="transmembrane region" description="Helical" evidence="1">
    <location>
        <begin position="51"/>
        <end position="71"/>
    </location>
</feature>
<reference evidence="3" key="1">
    <citation type="submission" date="2022-10" db="EMBL/GenBank/DDBJ databases">
        <title>Genome assembly of Pristionchus species.</title>
        <authorList>
            <person name="Yoshida K."/>
            <person name="Sommer R.J."/>
        </authorList>
    </citation>
    <scope>NUCLEOTIDE SEQUENCE [LARGE SCALE GENOMIC DNA]</scope>
    <source>
        <strain evidence="3">RS5460</strain>
    </source>
</reference>
<name>A0AAN5HYK8_9BILA</name>
<feature type="transmembrane region" description="Helical" evidence="1">
    <location>
        <begin position="6"/>
        <end position="30"/>
    </location>
</feature>
<protein>
    <recommendedName>
        <fullName evidence="4">G protein-coupled receptor</fullName>
    </recommendedName>
</protein>
<dbReference type="EMBL" id="BTRK01000004">
    <property type="protein sequence ID" value="GMR45584.1"/>
    <property type="molecule type" value="Genomic_DNA"/>
</dbReference>
<organism evidence="2 3">
    <name type="scientific">Pristionchus mayeri</name>
    <dbReference type="NCBI Taxonomy" id="1317129"/>
    <lineage>
        <taxon>Eukaryota</taxon>
        <taxon>Metazoa</taxon>
        <taxon>Ecdysozoa</taxon>
        <taxon>Nematoda</taxon>
        <taxon>Chromadorea</taxon>
        <taxon>Rhabditida</taxon>
        <taxon>Rhabditina</taxon>
        <taxon>Diplogasteromorpha</taxon>
        <taxon>Diplogasteroidea</taxon>
        <taxon>Neodiplogasteridae</taxon>
        <taxon>Pristionchus</taxon>
    </lineage>
</organism>
<evidence type="ECO:0000313" key="2">
    <source>
        <dbReference type="EMBL" id="GMR45584.1"/>
    </source>
</evidence>
<sequence>GRHFIIPALLFIILPYALSYSAFLTLVLLIRKRLRSFGTALSKKTLLMQRAFYQMQMLQGFLPLAIMFVPFCIFV</sequence>
<gene>
    <name evidence="2" type="ORF">PMAYCL1PPCAC_15779</name>
</gene>
<dbReference type="AlphaFoldDB" id="A0AAN5HYK8"/>
<feature type="non-terminal residue" evidence="2">
    <location>
        <position position="75"/>
    </location>
</feature>
<evidence type="ECO:0000256" key="1">
    <source>
        <dbReference type="SAM" id="Phobius"/>
    </source>
</evidence>
<keyword evidence="3" id="KW-1185">Reference proteome</keyword>
<accession>A0AAN5HYK8</accession>
<keyword evidence="1" id="KW-0812">Transmembrane</keyword>
<proteinExistence type="predicted"/>
<keyword evidence="1" id="KW-1133">Transmembrane helix</keyword>
<comment type="caution">
    <text evidence="2">The sequence shown here is derived from an EMBL/GenBank/DDBJ whole genome shotgun (WGS) entry which is preliminary data.</text>
</comment>
<keyword evidence="1" id="KW-0472">Membrane</keyword>
<feature type="non-terminal residue" evidence="2">
    <location>
        <position position="1"/>
    </location>
</feature>
<evidence type="ECO:0000313" key="3">
    <source>
        <dbReference type="Proteomes" id="UP001328107"/>
    </source>
</evidence>
<evidence type="ECO:0008006" key="4">
    <source>
        <dbReference type="Google" id="ProtNLM"/>
    </source>
</evidence>
<dbReference type="Proteomes" id="UP001328107">
    <property type="component" value="Unassembled WGS sequence"/>
</dbReference>